<dbReference type="EMBL" id="CM007891">
    <property type="protein sequence ID" value="OTG34892.1"/>
    <property type="molecule type" value="Genomic_DNA"/>
</dbReference>
<name>A0A251VIW9_HELAN</name>
<proteinExistence type="predicted"/>
<dbReference type="AlphaFoldDB" id="A0A251VIW9"/>
<keyword evidence="1" id="KW-0812">Transmembrane</keyword>
<keyword evidence="1" id="KW-1133">Transmembrane helix</keyword>
<keyword evidence="3" id="KW-1185">Reference proteome</keyword>
<gene>
    <name evidence="2" type="ORF">HannXRQ_Chr02g0050821</name>
</gene>
<sequence length="133" mass="15089">MRPELRTTVNCCETDAPPPPLLDPPPPLPVPQRDSCRLQDHLPNYRFRPVVLPLTGIASLLLCSIMFSKGLVLSACYPKLSKFCLIYEFVSCIEYQTQHLCIFKTKIVDSLPSYSFRKTRAKTESTEIGVERT</sequence>
<dbReference type="InParanoid" id="A0A251VIW9"/>
<organism evidence="2 3">
    <name type="scientific">Helianthus annuus</name>
    <name type="common">Common sunflower</name>
    <dbReference type="NCBI Taxonomy" id="4232"/>
    <lineage>
        <taxon>Eukaryota</taxon>
        <taxon>Viridiplantae</taxon>
        <taxon>Streptophyta</taxon>
        <taxon>Embryophyta</taxon>
        <taxon>Tracheophyta</taxon>
        <taxon>Spermatophyta</taxon>
        <taxon>Magnoliopsida</taxon>
        <taxon>eudicotyledons</taxon>
        <taxon>Gunneridae</taxon>
        <taxon>Pentapetalae</taxon>
        <taxon>asterids</taxon>
        <taxon>campanulids</taxon>
        <taxon>Asterales</taxon>
        <taxon>Asteraceae</taxon>
        <taxon>Asteroideae</taxon>
        <taxon>Heliantheae alliance</taxon>
        <taxon>Heliantheae</taxon>
        <taxon>Helianthus</taxon>
    </lineage>
</organism>
<evidence type="ECO:0000256" key="1">
    <source>
        <dbReference type="SAM" id="Phobius"/>
    </source>
</evidence>
<reference evidence="3" key="1">
    <citation type="journal article" date="2017" name="Nature">
        <title>The sunflower genome provides insights into oil metabolism, flowering and Asterid evolution.</title>
        <authorList>
            <person name="Badouin H."/>
            <person name="Gouzy J."/>
            <person name="Grassa C.J."/>
            <person name="Murat F."/>
            <person name="Staton S.E."/>
            <person name="Cottret L."/>
            <person name="Lelandais-Briere C."/>
            <person name="Owens G.L."/>
            <person name="Carrere S."/>
            <person name="Mayjonade B."/>
            <person name="Legrand L."/>
            <person name="Gill N."/>
            <person name="Kane N.C."/>
            <person name="Bowers J.E."/>
            <person name="Hubner S."/>
            <person name="Bellec A."/>
            <person name="Berard A."/>
            <person name="Berges H."/>
            <person name="Blanchet N."/>
            <person name="Boniface M.C."/>
            <person name="Brunel D."/>
            <person name="Catrice O."/>
            <person name="Chaidir N."/>
            <person name="Claudel C."/>
            <person name="Donnadieu C."/>
            <person name="Faraut T."/>
            <person name="Fievet G."/>
            <person name="Helmstetter N."/>
            <person name="King M."/>
            <person name="Knapp S.J."/>
            <person name="Lai Z."/>
            <person name="Le Paslier M.C."/>
            <person name="Lippi Y."/>
            <person name="Lorenzon L."/>
            <person name="Mandel J.R."/>
            <person name="Marage G."/>
            <person name="Marchand G."/>
            <person name="Marquand E."/>
            <person name="Bret-Mestries E."/>
            <person name="Morien E."/>
            <person name="Nambeesan S."/>
            <person name="Nguyen T."/>
            <person name="Pegot-Espagnet P."/>
            <person name="Pouilly N."/>
            <person name="Raftis F."/>
            <person name="Sallet E."/>
            <person name="Schiex T."/>
            <person name="Thomas J."/>
            <person name="Vandecasteele C."/>
            <person name="Vares D."/>
            <person name="Vear F."/>
            <person name="Vautrin S."/>
            <person name="Crespi M."/>
            <person name="Mangin B."/>
            <person name="Burke J.M."/>
            <person name="Salse J."/>
            <person name="Munos S."/>
            <person name="Vincourt P."/>
            <person name="Rieseberg L.H."/>
            <person name="Langlade N.B."/>
        </authorList>
    </citation>
    <scope>NUCLEOTIDE SEQUENCE [LARGE SCALE GENOMIC DNA]</scope>
    <source>
        <strain evidence="3">cv. SF193</strain>
    </source>
</reference>
<dbReference type="Proteomes" id="UP000215914">
    <property type="component" value="Chromosome 2"/>
</dbReference>
<keyword evidence="1" id="KW-0472">Membrane</keyword>
<protein>
    <submittedName>
        <fullName evidence="2">Uncharacterized protein</fullName>
    </submittedName>
</protein>
<feature type="transmembrane region" description="Helical" evidence="1">
    <location>
        <begin position="50"/>
        <end position="72"/>
    </location>
</feature>
<accession>A0A251VIW9</accession>
<evidence type="ECO:0000313" key="3">
    <source>
        <dbReference type="Proteomes" id="UP000215914"/>
    </source>
</evidence>
<evidence type="ECO:0000313" key="2">
    <source>
        <dbReference type="EMBL" id="OTG34892.1"/>
    </source>
</evidence>